<dbReference type="Proteomes" id="UP000054217">
    <property type="component" value="Unassembled WGS sequence"/>
</dbReference>
<sequence>MSSAEGLSERDERPEKREERRRTVRATAARPRVVPACQKARDAAQIRASYSQKTSCAKNAK</sequence>
<gene>
    <name evidence="2" type="ORF">M404DRAFT_995150</name>
</gene>
<feature type="compositionally biased region" description="Polar residues" evidence="1">
    <location>
        <begin position="48"/>
        <end position="61"/>
    </location>
</feature>
<dbReference type="EMBL" id="KN831951">
    <property type="protein sequence ID" value="KIO10667.1"/>
    <property type="molecule type" value="Genomic_DNA"/>
</dbReference>
<feature type="region of interest" description="Disordered" evidence="1">
    <location>
        <begin position="1"/>
        <end position="61"/>
    </location>
</feature>
<reference evidence="3" key="2">
    <citation type="submission" date="2015-01" db="EMBL/GenBank/DDBJ databases">
        <title>Evolutionary Origins and Diversification of the Mycorrhizal Mutualists.</title>
        <authorList>
            <consortium name="DOE Joint Genome Institute"/>
            <consortium name="Mycorrhizal Genomics Consortium"/>
            <person name="Kohler A."/>
            <person name="Kuo A."/>
            <person name="Nagy L.G."/>
            <person name="Floudas D."/>
            <person name="Copeland A."/>
            <person name="Barry K.W."/>
            <person name="Cichocki N."/>
            <person name="Veneault-Fourrey C."/>
            <person name="LaButti K."/>
            <person name="Lindquist E.A."/>
            <person name="Lipzen A."/>
            <person name="Lundell T."/>
            <person name="Morin E."/>
            <person name="Murat C."/>
            <person name="Riley R."/>
            <person name="Ohm R."/>
            <person name="Sun H."/>
            <person name="Tunlid A."/>
            <person name="Henrissat B."/>
            <person name="Grigoriev I.V."/>
            <person name="Hibbett D.S."/>
            <person name="Martin F."/>
        </authorList>
    </citation>
    <scope>NUCLEOTIDE SEQUENCE [LARGE SCALE GENOMIC DNA]</scope>
    <source>
        <strain evidence="3">Marx 270</strain>
    </source>
</reference>
<keyword evidence="3" id="KW-1185">Reference proteome</keyword>
<accession>A0A0C3KM30</accession>
<dbReference type="HOGENOM" id="CLU_2923663_0_0_1"/>
<name>A0A0C3KM30_PISTI</name>
<feature type="compositionally biased region" description="Low complexity" evidence="1">
    <location>
        <begin position="25"/>
        <end position="35"/>
    </location>
</feature>
<evidence type="ECO:0000313" key="2">
    <source>
        <dbReference type="EMBL" id="KIO10667.1"/>
    </source>
</evidence>
<proteinExistence type="predicted"/>
<reference evidence="2 3" key="1">
    <citation type="submission" date="2014-04" db="EMBL/GenBank/DDBJ databases">
        <authorList>
            <consortium name="DOE Joint Genome Institute"/>
            <person name="Kuo A."/>
            <person name="Kohler A."/>
            <person name="Costa M.D."/>
            <person name="Nagy L.G."/>
            <person name="Floudas D."/>
            <person name="Copeland A."/>
            <person name="Barry K.W."/>
            <person name="Cichocki N."/>
            <person name="Veneault-Fourrey C."/>
            <person name="LaButti K."/>
            <person name="Lindquist E.A."/>
            <person name="Lipzen A."/>
            <person name="Lundell T."/>
            <person name="Morin E."/>
            <person name="Murat C."/>
            <person name="Sun H."/>
            <person name="Tunlid A."/>
            <person name="Henrissat B."/>
            <person name="Grigoriev I.V."/>
            <person name="Hibbett D.S."/>
            <person name="Martin F."/>
            <person name="Nordberg H.P."/>
            <person name="Cantor M.N."/>
            <person name="Hua S.X."/>
        </authorList>
    </citation>
    <scope>NUCLEOTIDE SEQUENCE [LARGE SCALE GENOMIC DNA]</scope>
    <source>
        <strain evidence="2 3">Marx 270</strain>
    </source>
</reference>
<evidence type="ECO:0000256" key="1">
    <source>
        <dbReference type="SAM" id="MobiDB-lite"/>
    </source>
</evidence>
<evidence type="ECO:0000313" key="3">
    <source>
        <dbReference type="Proteomes" id="UP000054217"/>
    </source>
</evidence>
<dbReference type="AlphaFoldDB" id="A0A0C3KM30"/>
<dbReference type="InParanoid" id="A0A0C3KM30"/>
<feature type="compositionally biased region" description="Basic and acidic residues" evidence="1">
    <location>
        <begin position="7"/>
        <end position="21"/>
    </location>
</feature>
<protein>
    <submittedName>
        <fullName evidence="2">Uncharacterized protein</fullName>
    </submittedName>
</protein>
<organism evidence="2 3">
    <name type="scientific">Pisolithus tinctorius Marx 270</name>
    <dbReference type="NCBI Taxonomy" id="870435"/>
    <lineage>
        <taxon>Eukaryota</taxon>
        <taxon>Fungi</taxon>
        <taxon>Dikarya</taxon>
        <taxon>Basidiomycota</taxon>
        <taxon>Agaricomycotina</taxon>
        <taxon>Agaricomycetes</taxon>
        <taxon>Agaricomycetidae</taxon>
        <taxon>Boletales</taxon>
        <taxon>Sclerodermatineae</taxon>
        <taxon>Pisolithaceae</taxon>
        <taxon>Pisolithus</taxon>
    </lineage>
</organism>